<name>A0A2P2P109_RHIMU</name>
<reference evidence="1" key="1">
    <citation type="submission" date="2018-02" db="EMBL/GenBank/DDBJ databases">
        <title>Rhizophora mucronata_Transcriptome.</title>
        <authorList>
            <person name="Meera S.P."/>
            <person name="Sreeshan A."/>
            <person name="Augustine A."/>
        </authorList>
    </citation>
    <scope>NUCLEOTIDE SEQUENCE</scope>
    <source>
        <tissue evidence="1">Leaf</tissue>
    </source>
</reference>
<proteinExistence type="predicted"/>
<accession>A0A2P2P109</accession>
<protein>
    <submittedName>
        <fullName evidence="1">Uncharacterized protein</fullName>
    </submittedName>
</protein>
<evidence type="ECO:0000313" key="1">
    <source>
        <dbReference type="EMBL" id="MBX48329.1"/>
    </source>
</evidence>
<dbReference type="EMBL" id="GGEC01067845">
    <property type="protein sequence ID" value="MBX48329.1"/>
    <property type="molecule type" value="Transcribed_RNA"/>
</dbReference>
<sequence>MHLLPIKTRNVK</sequence>
<organism evidence="1">
    <name type="scientific">Rhizophora mucronata</name>
    <name type="common">Asiatic mangrove</name>
    <dbReference type="NCBI Taxonomy" id="61149"/>
    <lineage>
        <taxon>Eukaryota</taxon>
        <taxon>Viridiplantae</taxon>
        <taxon>Streptophyta</taxon>
        <taxon>Embryophyta</taxon>
        <taxon>Tracheophyta</taxon>
        <taxon>Spermatophyta</taxon>
        <taxon>Magnoliopsida</taxon>
        <taxon>eudicotyledons</taxon>
        <taxon>Gunneridae</taxon>
        <taxon>Pentapetalae</taxon>
        <taxon>rosids</taxon>
        <taxon>fabids</taxon>
        <taxon>Malpighiales</taxon>
        <taxon>Rhizophoraceae</taxon>
        <taxon>Rhizophora</taxon>
    </lineage>
</organism>